<name>A0A840LHH3_9BURK</name>
<dbReference type="RefSeq" id="WP_184301525.1">
    <property type="nucleotide sequence ID" value="NZ_JACHLP010000006.1"/>
</dbReference>
<organism evidence="6 7">
    <name type="scientific">Roseateles oligotrophus</name>
    <dbReference type="NCBI Taxonomy" id="1769250"/>
    <lineage>
        <taxon>Bacteria</taxon>
        <taxon>Pseudomonadati</taxon>
        <taxon>Pseudomonadota</taxon>
        <taxon>Betaproteobacteria</taxon>
        <taxon>Burkholderiales</taxon>
        <taxon>Sphaerotilaceae</taxon>
        <taxon>Roseateles</taxon>
    </lineage>
</organism>
<keyword evidence="2" id="KW-0805">Transcription regulation</keyword>
<proteinExistence type="inferred from homology"/>
<evidence type="ECO:0000259" key="5">
    <source>
        <dbReference type="PROSITE" id="PS50931"/>
    </source>
</evidence>
<evidence type="ECO:0000256" key="3">
    <source>
        <dbReference type="ARBA" id="ARBA00023125"/>
    </source>
</evidence>
<accession>A0A840LHH3</accession>
<dbReference type="AlphaFoldDB" id="A0A840LHH3"/>
<dbReference type="PANTHER" id="PTHR30537">
    <property type="entry name" value="HTH-TYPE TRANSCRIPTIONAL REGULATOR"/>
    <property type="match status" value="1"/>
</dbReference>
<evidence type="ECO:0000256" key="2">
    <source>
        <dbReference type="ARBA" id="ARBA00023015"/>
    </source>
</evidence>
<keyword evidence="3 6" id="KW-0238">DNA-binding</keyword>
<dbReference type="PRINTS" id="PR00039">
    <property type="entry name" value="HTHLYSR"/>
</dbReference>
<dbReference type="GO" id="GO:0006351">
    <property type="term" value="P:DNA-templated transcription"/>
    <property type="evidence" value="ECO:0007669"/>
    <property type="project" value="TreeGrafter"/>
</dbReference>
<dbReference type="InterPro" id="IPR058163">
    <property type="entry name" value="LysR-type_TF_proteobact-type"/>
</dbReference>
<dbReference type="InterPro" id="IPR005119">
    <property type="entry name" value="LysR_subst-bd"/>
</dbReference>
<comment type="caution">
    <text evidence="6">The sequence shown here is derived from an EMBL/GenBank/DDBJ whole genome shotgun (WGS) entry which is preliminary data.</text>
</comment>
<protein>
    <submittedName>
        <fullName evidence="6">DNA-binding transcriptional LysR family regulator</fullName>
    </submittedName>
</protein>
<dbReference type="InterPro" id="IPR000847">
    <property type="entry name" value="LysR_HTH_N"/>
</dbReference>
<evidence type="ECO:0000313" key="6">
    <source>
        <dbReference type="EMBL" id="MBB4844717.1"/>
    </source>
</evidence>
<gene>
    <name evidence="6" type="ORF">HNP55_003261</name>
</gene>
<dbReference type="EMBL" id="JACHLP010000006">
    <property type="protein sequence ID" value="MBB4844717.1"/>
    <property type="molecule type" value="Genomic_DNA"/>
</dbReference>
<keyword evidence="7" id="KW-1185">Reference proteome</keyword>
<reference evidence="6 7" key="1">
    <citation type="submission" date="2020-08" db="EMBL/GenBank/DDBJ databases">
        <title>Functional genomics of gut bacteria from endangered species of beetles.</title>
        <authorList>
            <person name="Carlos-Shanley C."/>
        </authorList>
    </citation>
    <scope>NUCLEOTIDE SEQUENCE [LARGE SCALE GENOMIC DNA]</scope>
    <source>
        <strain evidence="6 7">S00239</strain>
    </source>
</reference>
<dbReference type="GO" id="GO:0043565">
    <property type="term" value="F:sequence-specific DNA binding"/>
    <property type="evidence" value="ECO:0007669"/>
    <property type="project" value="TreeGrafter"/>
</dbReference>
<dbReference type="SUPFAM" id="SSF46785">
    <property type="entry name" value="Winged helix' DNA-binding domain"/>
    <property type="match status" value="1"/>
</dbReference>
<dbReference type="FunFam" id="1.10.10.10:FF:000001">
    <property type="entry name" value="LysR family transcriptional regulator"/>
    <property type="match status" value="1"/>
</dbReference>
<dbReference type="PROSITE" id="PS50931">
    <property type="entry name" value="HTH_LYSR"/>
    <property type="match status" value="1"/>
</dbReference>
<feature type="domain" description="HTH lysR-type" evidence="5">
    <location>
        <begin position="5"/>
        <end position="62"/>
    </location>
</feature>
<dbReference type="Gene3D" id="1.10.10.10">
    <property type="entry name" value="Winged helix-like DNA-binding domain superfamily/Winged helix DNA-binding domain"/>
    <property type="match status" value="1"/>
</dbReference>
<dbReference type="GO" id="GO:0003700">
    <property type="term" value="F:DNA-binding transcription factor activity"/>
    <property type="evidence" value="ECO:0007669"/>
    <property type="project" value="InterPro"/>
</dbReference>
<dbReference type="Pfam" id="PF00126">
    <property type="entry name" value="HTH_1"/>
    <property type="match status" value="1"/>
</dbReference>
<dbReference type="Gene3D" id="3.40.190.290">
    <property type="match status" value="1"/>
</dbReference>
<comment type="similarity">
    <text evidence="1">Belongs to the LysR transcriptional regulatory family.</text>
</comment>
<evidence type="ECO:0000256" key="4">
    <source>
        <dbReference type="ARBA" id="ARBA00023163"/>
    </source>
</evidence>
<sequence>MNQDLDWSLLQVFLALAEAGSLNRAAPRLGQSQPTLSRQLAALEADLGQTLFERHARGLRLTAAGQALLPAAQRMFDAARELSLALAARDQSLAGTVRLTASEVVSHHFLPPVLLDLRRQHPEIQIELVASDQVANLQERSADIALRMFRPEQPTLVARKLGDWALGFYVHRDYLARHGRPEMGNLLQHQWLGYDQSELMLRGFARAGFQIGREFFGFRCDNQLVAWECMRAGMGIAVGPQVLAARDAALLRVLPEIPIPPLPLWLTAHRELRDTPRLRLVFDALAQAFAAPPTMPP</sequence>
<evidence type="ECO:0000313" key="7">
    <source>
        <dbReference type="Proteomes" id="UP000562027"/>
    </source>
</evidence>
<dbReference type="Proteomes" id="UP000562027">
    <property type="component" value="Unassembled WGS sequence"/>
</dbReference>
<keyword evidence="4" id="KW-0804">Transcription</keyword>
<evidence type="ECO:0000256" key="1">
    <source>
        <dbReference type="ARBA" id="ARBA00009437"/>
    </source>
</evidence>
<dbReference type="SUPFAM" id="SSF53850">
    <property type="entry name" value="Periplasmic binding protein-like II"/>
    <property type="match status" value="1"/>
</dbReference>
<dbReference type="InterPro" id="IPR036388">
    <property type="entry name" value="WH-like_DNA-bd_sf"/>
</dbReference>
<dbReference type="InterPro" id="IPR036390">
    <property type="entry name" value="WH_DNA-bd_sf"/>
</dbReference>
<dbReference type="PANTHER" id="PTHR30537:SF3">
    <property type="entry name" value="TRANSCRIPTIONAL REGULATORY PROTEIN"/>
    <property type="match status" value="1"/>
</dbReference>
<dbReference type="Pfam" id="PF03466">
    <property type="entry name" value="LysR_substrate"/>
    <property type="match status" value="1"/>
</dbReference>